<comment type="pathway">
    <text evidence="7">Carbohydrate biosynthesis; dTDP-L-rhamnose biosynthesis.</text>
</comment>
<sequence>MEILSTKFDEVVVISPRIFHDPRGYFFETFQAERYKENGIRCNFVQDNISYSQKDALRGLHFQHPHGQAKLVSVVRGEVLDVVVDVRKGSPTFGQWEGVVLSVENHRQLFVPQGFAHGFCVLSEDALFTYKCSEYYAPDAEHGIAWDDPDVGIKWPIEKPLLSEKDARYPRLRDVDEKNLPVFGGLV</sequence>
<dbReference type="InterPro" id="IPR014710">
    <property type="entry name" value="RmlC-like_jellyroll"/>
</dbReference>
<comment type="subunit">
    <text evidence="7">Homodimer.</text>
</comment>
<evidence type="ECO:0000313" key="8">
    <source>
        <dbReference type="EMBL" id="BBO73015.1"/>
    </source>
</evidence>
<dbReference type="GO" id="GO:0005829">
    <property type="term" value="C:cytosol"/>
    <property type="evidence" value="ECO:0007669"/>
    <property type="project" value="TreeGrafter"/>
</dbReference>
<dbReference type="PANTHER" id="PTHR21047:SF2">
    <property type="entry name" value="THYMIDINE DIPHOSPHO-4-KETO-RHAMNOSE 3,5-EPIMERASE"/>
    <property type="match status" value="1"/>
</dbReference>
<dbReference type="GO" id="GO:0000271">
    <property type="term" value="P:polysaccharide biosynthetic process"/>
    <property type="evidence" value="ECO:0007669"/>
    <property type="project" value="TreeGrafter"/>
</dbReference>
<dbReference type="NCBIfam" id="TIGR01221">
    <property type="entry name" value="rmlC"/>
    <property type="match status" value="1"/>
</dbReference>
<name>A0A5K7YX87_9BACT</name>
<reference evidence="8 9" key="1">
    <citation type="submission" date="2019-11" db="EMBL/GenBank/DDBJ databases">
        <title>Comparative genomics of hydrocarbon-degrading Desulfosarcina strains.</title>
        <authorList>
            <person name="Watanabe M."/>
            <person name="Kojima H."/>
            <person name="Fukui M."/>
        </authorList>
    </citation>
    <scope>NUCLEOTIDE SEQUENCE [LARGE SCALE GENOMIC DNA]</scope>
    <source>
        <strain evidence="8 9">PP31</strain>
    </source>
</reference>
<feature type="site" description="Participates in a stacking interaction with the thymidine ring of dTDP-4-oxo-6-deoxyglucose" evidence="6">
    <location>
        <position position="136"/>
    </location>
</feature>
<dbReference type="KEGG" id="dwd:DSCW_04320"/>
<dbReference type="OrthoDB" id="9800680at2"/>
<dbReference type="UniPathway" id="UPA00124"/>
<dbReference type="AlphaFoldDB" id="A0A5K7YX87"/>
<dbReference type="Proteomes" id="UP000427769">
    <property type="component" value="Chromosome"/>
</dbReference>
<dbReference type="PANTHER" id="PTHR21047">
    <property type="entry name" value="DTDP-6-DEOXY-D-GLUCOSE-3,5 EPIMERASE"/>
    <property type="match status" value="1"/>
</dbReference>
<evidence type="ECO:0000256" key="6">
    <source>
        <dbReference type="PIRSR" id="PIRSR600888-3"/>
    </source>
</evidence>
<evidence type="ECO:0000313" key="9">
    <source>
        <dbReference type="Proteomes" id="UP000427769"/>
    </source>
</evidence>
<dbReference type="EC" id="5.1.3.13" evidence="3 7"/>
<dbReference type="SUPFAM" id="SSF51182">
    <property type="entry name" value="RmlC-like cupins"/>
    <property type="match status" value="1"/>
</dbReference>
<dbReference type="GO" id="GO:0008830">
    <property type="term" value="F:dTDP-4-dehydrorhamnose 3,5-epimerase activity"/>
    <property type="evidence" value="ECO:0007669"/>
    <property type="project" value="UniProtKB-UniRule"/>
</dbReference>
<evidence type="ECO:0000256" key="2">
    <source>
        <dbReference type="ARBA" id="ARBA00001997"/>
    </source>
</evidence>
<proteinExistence type="inferred from homology"/>
<dbReference type="EMBL" id="AP021875">
    <property type="protein sequence ID" value="BBO73015.1"/>
    <property type="molecule type" value="Genomic_DNA"/>
</dbReference>
<dbReference type="Gene3D" id="2.60.120.10">
    <property type="entry name" value="Jelly Rolls"/>
    <property type="match status" value="1"/>
</dbReference>
<keyword evidence="7" id="KW-0413">Isomerase</keyword>
<comment type="catalytic activity">
    <reaction evidence="1 7">
        <text>dTDP-4-dehydro-6-deoxy-alpha-D-glucose = dTDP-4-dehydro-beta-L-rhamnose</text>
        <dbReference type="Rhea" id="RHEA:16969"/>
        <dbReference type="ChEBI" id="CHEBI:57649"/>
        <dbReference type="ChEBI" id="CHEBI:62830"/>
        <dbReference type="EC" id="5.1.3.13"/>
    </reaction>
</comment>
<protein>
    <recommendedName>
        <fullName evidence="4 7">dTDP-4-dehydrorhamnose 3,5-epimerase</fullName>
        <ecNumber evidence="3 7">5.1.3.13</ecNumber>
    </recommendedName>
    <alternativeName>
        <fullName evidence="7">Thymidine diphospho-4-keto-rhamnose 3,5-epimerase</fullName>
    </alternativeName>
</protein>
<accession>A0A5K7YX87</accession>
<evidence type="ECO:0000256" key="7">
    <source>
        <dbReference type="RuleBase" id="RU364069"/>
    </source>
</evidence>
<feature type="active site" description="Proton donor" evidence="5">
    <location>
        <position position="130"/>
    </location>
</feature>
<dbReference type="InterPro" id="IPR011051">
    <property type="entry name" value="RmlC_Cupin_sf"/>
</dbReference>
<comment type="similarity">
    <text evidence="7">Belongs to the dTDP-4-dehydrorhamnose 3,5-epimerase family.</text>
</comment>
<dbReference type="Pfam" id="PF00908">
    <property type="entry name" value="dTDP_sugar_isom"/>
    <property type="match status" value="1"/>
</dbReference>
<dbReference type="InterPro" id="IPR000888">
    <property type="entry name" value="RmlC-like"/>
</dbReference>
<evidence type="ECO:0000256" key="1">
    <source>
        <dbReference type="ARBA" id="ARBA00001298"/>
    </source>
</evidence>
<evidence type="ECO:0000256" key="3">
    <source>
        <dbReference type="ARBA" id="ARBA00012098"/>
    </source>
</evidence>
<gene>
    <name evidence="8" type="ORF">DSCW_04320</name>
</gene>
<keyword evidence="9" id="KW-1185">Reference proteome</keyword>
<comment type="function">
    <text evidence="2 7">Catalyzes the epimerization of the C3' and C5'positions of dTDP-6-deoxy-D-xylo-4-hexulose, forming dTDP-6-deoxy-L-lyxo-4-hexulose.</text>
</comment>
<feature type="active site" description="Proton acceptor" evidence="5">
    <location>
        <position position="61"/>
    </location>
</feature>
<dbReference type="CDD" id="cd00438">
    <property type="entry name" value="cupin_RmlC"/>
    <property type="match status" value="1"/>
</dbReference>
<evidence type="ECO:0000256" key="5">
    <source>
        <dbReference type="PIRSR" id="PIRSR600888-1"/>
    </source>
</evidence>
<evidence type="ECO:0000256" key="4">
    <source>
        <dbReference type="ARBA" id="ARBA00019595"/>
    </source>
</evidence>
<dbReference type="GO" id="GO:0019305">
    <property type="term" value="P:dTDP-rhamnose biosynthetic process"/>
    <property type="evidence" value="ECO:0007669"/>
    <property type="project" value="UniProtKB-UniRule"/>
</dbReference>
<organism evidence="8 9">
    <name type="scientific">Desulfosarcina widdelii</name>
    <dbReference type="NCBI Taxonomy" id="947919"/>
    <lineage>
        <taxon>Bacteria</taxon>
        <taxon>Pseudomonadati</taxon>
        <taxon>Thermodesulfobacteriota</taxon>
        <taxon>Desulfobacteria</taxon>
        <taxon>Desulfobacterales</taxon>
        <taxon>Desulfosarcinaceae</taxon>
        <taxon>Desulfosarcina</taxon>
    </lineage>
</organism>
<dbReference type="RefSeq" id="WP_155302162.1">
    <property type="nucleotide sequence ID" value="NZ_AP021875.1"/>
</dbReference>